<reference evidence="1" key="1">
    <citation type="submission" date="2022-05" db="EMBL/GenBank/DDBJ databases">
        <title>Chromosome-level genome of Chaenocephalus aceratus.</title>
        <authorList>
            <person name="Park H."/>
        </authorList>
    </citation>
    <scope>NUCLEOTIDE SEQUENCE</scope>
    <source>
        <strain evidence="1">KU_202001</strain>
    </source>
</reference>
<organism evidence="1 2">
    <name type="scientific">Chaenocephalus aceratus</name>
    <name type="common">Blackfin icefish</name>
    <name type="synonym">Chaenichthys aceratus</name>
    <dbReference type="NCBI Taxonomy" id="36190"/>
    <lineage>
        <taxon>Eukaryota</taxon>
        <taxon>Metazoa</taxon>
        <taxon>Chordata</taxon>
        <taxon>Craniata</taxon>
        <taxon>Vertebrata</taxon>
        <taxon>Euteleostomi</taxon>
        <taxon>Actinopterygii</taxon>
        <taxon>Neopterygii</taxon>
        <taxon>Teleostei</taxon>
        <taxon>Neoteleostei</taxon>
        <taxon>Acanthomorphata</taxon>
        <taxon>Eupercaria</taxon>
        <taxon>Perciformes</taxon>
        <taxon>Notothenioidei</taxon>
        <taxon>Channichthyidae</taxon>
        <taxon>Chaenocephalus</taxon>
    </lineage>
</organism>
<protein>
    <submittedName>
        <fullName evidence="1">Uncharacterized protein</fullName>
    </submittedName>
</protein>
<feature type="non-terminal residue" evidence="1">
    <location>
        <position position="380"/>
    </location>
</feature>
<evidence type="ECO:0000313" key="2">
    <source>
        <dbReference type="Proteomes" id="UP001057452"/>
    </source>
</evidence>
<dbReference type="Proteomes" id="UP001057452">
    <property type="component" value="Chromosome 4"/>
</dbReference>
<comment type="caution">
    <text evidence="1">The sequence shown here is derived from an EMBL/GenBank/DDBJ whole genome shotgun (WGS) entry which is preliminary data.</text>
</comment>
<keyword evidence="2" id="KW-1185">Reference proteome</keyword>
<name>A0ACB9XPB4_CHAAC</name>
<proteinExistence type="predicted"/>
<accession>A0ACB9XPB4</accession>
<sequence length="380" mass="41816">MAALKEEQCYGLSCGRVSNGSNVSVFHVKLTDSALKAFEGYQGSKVLSSRPLIRFNGNQGKISIPRSENSSELQTFTFYLSHVGRDNPQGSFDCIQQYITSEGSIQLDCLGGIQDKITVCAKDDSYQKARENMAQVEEETRSRSAIVIKLGGDTLSLGPNGGGPECLICNQDFIEFDGKKVQIRKPAPGLSDVAPLRRTSRPVIISSSTLKKGTPQHRPLRERLTHLLALKPYKKAELILRLQKDGLLPLDKDSLDSYLQQVANLNGKDNTFTLKDNLYKDLQMDWPGYTEGDQQLLKRILVKKQNQPPPLESPPKELAGTSPSQKPRISHLASKAATDPSERQLSSTGRGGDGQRESGDWQRESMRAGNGRVETGTGNK</sequence>
<evidence type="ECO:0000313" key="1">
    <source>
        <dbReference type="EMBL" id="KAI4828686.1"/>
    </source>
</evidence>
<gene>
    <name evidence="1" type="ORF">KUCAC02_022765</name>
</gene>
<dbReference type="EMBL" id="CM043788">
    <property type="protein sequence ID" value="KAI4828686.1"/>
    <property type="molecule type" value="Genomic_DNA"/>
</dbReference>